<dbReference type="Gene3D" id="2.40.350.10">
    <property type="entry name" value="SO1590-like"/>
    <property type="match status" value="1"/>
</dbReference>
<sequence>MLATGQFSVKLPAHPVAPGTEAAQLGRMAIHKTFEGDLQGTSLGEMLNSLGTVAGSAGYVALERVEGSLAGRHGSFVLMHYGVMDRGQATQHIQVLPDSAGGELLGLAGRMQIRIQDGQHHYEFDYSLPGDC</sequence>
<reference evidence="1 2" key="1">
    <citation type="submission" date="2018-03" db="EMBL/GenBank/DDBJ databases">
        <title>Draft genome sequence of the plant growth promoting rhizobacterium Pseudomonas protegens strain BNJ-SS-45 isolated from wheat (Triticum aestivum) rhizosphere.</title>
        <authorList>
            <person name="Bajpai A."/>
            <person name="Shende K."/>
            <person name="Meena N."/>
            <person name="Upadhyayula S.R."/>
            <person name="Suravajhala P."/>
            <person name="Medicherla K.M."/>
            <person name="Johri B.N."/>
        </authorList>
    </citation>
    <scope>NUCLEOTIDE SEQUENCE [LARGE SCALE GENOMIC DNA]</scope>
    <source>
        <strain evidence="1 2">BNJ-SS-45</strain>
    </source>
</reference>
<dbReference type="RefSeq" id="WP_060839172.1">
    <property type="nucleotide sequence ID" value="NZ_PYJM01000001.1"/>
</dbReference>
<dbReference type="SUPFAM" id="SSF159238">
    <property type="entry name" value="SO1590-like"/>
    <property type="match status" value="1"/>
</dbReference>
<dbReference type="Pfam" id="PF11528">
    <property type="entry name" value="DUF3224"/>
    <property type="match status" value="1"/>
</dbReference>
<protein>
    <submittedName>
        <fullName evidence="1">DUF3224 domain-containing protein</fullName>
    </submittedName>
</protein>
<accession>A0A2T6GSR7</accession>
<proteinExistence type="predicted"/>
<dbReference type="InterPro" id="IPR021607">
    <property type="entry name" value="DUF3224"/>
</dbReference>
<gene>
    <name evidence="1" type="ORF">C5U62_04295</name>
</gene>
<evidence type="ECO:0000313" key="1">
    <source>
        <dbReference type="EMBL" id="PUA47205.1"/>
    </source>
</evidence>
<dbReference type="InterPro" id="IPR023159">
    <property type="entry name" value="SO1590-like_sf"/>
</dbReference>
<dbReference type="AlphaFoldDB" id="A0A2T6GSR7"/>
<evidence type="ECO:0000313" key="2">
    <source>
        <dbReference type="Proteomes" id="UP000244178"/>
    </source>
</evidence>
<name>A0A2T6GSR7_9PSED</name>
<dbReference type="Proteomes" id="UP000244178">
    <property type="component" value="Unassembled WGS sequence"/>
</dbReference>
<comment type="caution">
    <text evidence="1">The sequence shown here is derived from an EMBL/GenBank/DDBJ whole genome shotgun (WGS) entry which is preliminary data.</text>
</comment>
<dbReference type="EMBL" id="PYJM01000001">
    <property type="protein sequence ID" value="PUA47205.1"/>
    <property type="molecule type" value="Genomic_DNA"/>
</dbReference>
<organism evidence="1 2">
    <name type="scientific">Pseudomonas protegens</name>
    <dbReference type="NCBI Taxonomy" id="380021"/>
    <lineage>
        <taxon>Bacteria</taxon>
        <taxon>Pseudomonadati</taxon>
        <taxon>Pseudomonadota</taxon>
        <taxon>Gammaproteobacteria</taxon>
        <taxon>Pseudomonadales</taxon>
        <taxon>Pseudomonadaceae</taxon>
        <taxon>Pseudomonas</taxon>
    </lineage>
</organism>